<dbReference type="NCBIfam" id="TIGR01400">
    <property type="entry name" value="fliR"/>
    <property type="match status" value="1"/>
</dbReference>
<accession>A0A172YHA8</accession>
<reference evidence="11 12" key="1">
    <citation type="submission" date="2016-04" db="EMBL/GenBank/DDBJ databases">
        <title>Complete Genome Sequence of Halotalea alkalilenta IHB B 13600.</title>
        <authorList>
            <person name="Swarnkar M.K."/>
            <person name="Sharma A."/>
            <person name="Kaushal K."/>
            <person name="Soni R."/>
            <person name="Rana S."/>
            <person name="Singh A.K."/>
            <person name="Gulati A."/>
        </authorList>
    </citation>
    <scope>NUCLEOTIDE SEQUENCE [LARGE SCALE GENOMIC DNA]</scope>
    <source>
        <strain evidence="11 12">IHB B 13600</strain>
    </source>
</reference>
<keyword evidence="11" id="KW-0969">Cilium</keyword>
<keyword evidence="11" id="KW-0966">Cell projection</keyword>
<dbReference type="AlphaFoldDB" id="A0A172YHA8"/>
<evidence type="ECO:0000256" key="6">
    <source>
        <dbReference type="ARBA" id="ARBA00022989"/>
    </source>
</evidence>
<dbReference type="STRING" id="376489.A5892_13535"/>
<keyword evidence="8 10" id="KW-0975">Bacterial flagellum</keyword>
<dbReference type="Pfam" id="PF01311">
    <property type="entry name" value="Bac_export_1"/>
    <property type="match status" value="1"/>
</dbReference>
<dbReference type="GO" id="GO:0005886">
    <property type="term" value="C:plasma membrane"/>
    <property type="evidence" value="ECO:0007669"/>
    <property type="project" value="UniProtKB-SubCell"/>
</dbReference>
<evidence type="ECO:0000256" key="8">
    <source>
        <dbReference type="ARBA" id="ARBA00023143"/>
    </source>
</evidence>
<dbReference type="KEGG" id="haa:A5892_13535"/>
<feature type="transmembrane region" description="Helical" evidence="10">
    <location>
        <begin position="12"/>
        <end position="33"/>
    </location>
</feature>
<keyword evidence="7 10" id="KW-0472">Membrane</keyword>
<protein>
    <recommendedName>
        <fullName evidence="3 9">Flagellar biosynthetic protein FliR</fullName>
    </recommendedName>
</protein>
<dbReference type="GO" id="GO:0006605">
    <property type="term" value="P:protein targeting"/>
    <property type="evidence" value="ECO:0007669"/>
    <property type="project" value="UniProtKB-UniRule"/>
</dbReference>
<keyword evidence="6 10" id="KW-1133">Transmembrane helix</keyword>
<sequence>MVEVTSAQLYGWLALYFWPFVRILGLLSVAPVFGENQVPARTKVVLAGLIALLLAPMLPPPPAIPPVSWPGLWLIARELVIGIAMGLTMRLALAAVQAAGEYIGLQMGLSYASFFSPDAGGTTTVLSRLLHLFAMLLLLAFDIHLMMIQVLVDSFQLVPIGPGGLAAEGSWRLASFGTTIFATGLLLSLPLVAALLIINLAMGILNRASPQFSVFSVGFPITLLAGLLLLMVMLPELGGYFSRLFSDALRTMQSIAAGFAGG</sequence>
<dbReference type="RefSeq" id="WP_064123251.1">
    <property type="nucleotide sequence ID" value="NZ_CP015243.1"/>
</dbReference>
<dbReference type="EMBL" id="CP015243">
    <property type="protein sequence ID" value="ANF58365.1"/>
    <property type="molecule type" value="Genomic_DNA"/>
</dbReference>
<evidence type="ECO:0000256" key="4">
    <source>
        <dbReference type="ARBA" id="ARBA00022475"/>
    </source>
</evidence>
<dbReference type="GO" id="GO:0044780">
    <property type="term" value="P:bacterial-type flagellum assembly"/>
    <property type="evidence" value="ECO:0007669"/>
    <property type="project" value="UniProtKB-UniRule"/>
</dbReference>
<comment type="subcellular location">
    <subcellularLocation>
        <location evidence="10">Cell membrane</location>
        <topology evidence="10">Multi-pass membrane protein</topology>
    </subcellularLocation>
    <subcellularLocation>
        <location evidence="10">Bacterial flagellum basal body</location>
    </subcellularLocation>
</comment>
<evidence type="ECO:0000256" key="7">
    <source>
        <dbReference type="ARBA" id="ARBA00023136"/>
    </source>
</evidence>
<keyword evidence="5 10" id="KW-0812">Transmembrane</keyword>
<evidence type="ECO:0000313" key="11">
    <source>
        <dbReference type="EMBL" id="ANF58365.1"/>
    </source>
</evidence>
<evidence type="ECO:0000256" key="9">
    <source>
        <dbReference type="NCBIfam" id="TIGR01400"/>
    </source>
</evidence>
<dbReference type="PRINTS" id="PR00953">
    <property type="entry name" value="TYPE3IMRPROT"/>
</dbReference>
<feature type="transmembrane region" description="Helical" evidence="10">
    <location>
        <begin position="180"/>
        <end position="205"/>
    </location>
</feature>
<feature type="transmembrane region" description="Helical" evidence="10">
    <location>
        <begin position="40"/>
        <end position="59"/>
    </location>
</feature>
<feature type="transmembrane region" description="Helical" evidence="10">
    <location>
        <begin position="212"/>
        <end position="234"/>
    </location>
</feature>
<evidence type="ECO:0000313" key="12">
    <source>
        <dbReference type="Proteomes" id="UP000077875"/>
    </source>
</evidence>
<feature type="transmembrane region" description="Helical" evidence="10">
    <location>
        <begin position="79"/>
        <end position="100"/>
    </location>
</feature>
<dbReference type="PANTHER" id="PTHR30065:SF8">
    <property type="entry name" value="FLAGELLAR BIOSYNTHETIC PROTEIN FLIR"/>
    <property type="match status" value="1"/>
</dbReference>
<comment type="function">
    <text evidence="1 10">Role in flagellar biosynthesis.</text>
</comment>
<feature type="transmembrane region" description="Helical" evidence="10">
    <location>
        <begin position="129"/>
        <end position="152"/>
    </location>
</feature>
<proteinExistence type="inferred from homology"/>
<evidence type="ECO:0000256" key="1">
    <source>
        <dbReference type="ARBA" id="ARBA00002578"/>
    </source>
</evidence>
<comment type="similarity">
    <text evidence="2 10">Belongs to the FliR/MopE/SpaR family.</text>
</comment>
<dbReference type="GO" id="GO:0009425">
    <property type="term" value="C:bacterial-type flagellum basal body"/>
    <property type="evidence" value="ECO:0007669"/>
    <property type="project" value="UniProtKB-SubCell"/>
</dbReference>
<keyword evidence="4 10" id="KW-1003">Cell membrane</keyword>
<dbReference type="InterPro" id="IPR006303">
    <property type="entry name" value="FliR"/>
</dbReference>
<evidence type="ECO:0000256" key="3">
    <source>
        <dbReference type="ARBA" id="ARBA00021717"/>
    </source>
</evidence>
<dbReference type="Proteomes" id="UP000077875">
    <property type="component" value="Chromosome"/>
</dbReference>
<gene>
    <name evidence="11" type="ORF">A5892_13535</name>
</gene>
<dbReference type="InterPro" id="IPR002010">
    <property type="entry name" value="T3SS_IM_R"/>
</dbReference>
<evidence type="ECO:0000256" key="5">
    <source>
        <dbReference type="ARBA" id="ARBA00022692"/>
    </source>
</evidence>
<evidence type="ECO:0000256" key="10">
    <source>
        <dbReference type="RuleBase" id="RU362071"/>
    </source>
</evidence>
<name>A0A172YHA8_9GAMM</name>
<dbReference type="PANTHER" id="PTHR30065">
    <property type="entry name" value="FLAGELLAR BIOSYNTHETIC PROTEIN FLIR"/>
    <property type="match status" value="1"/>
</dbReference>
<evidence type="ECO:0000256" key="2">
    <source>
        <dbReference type="ARBA" id="ARBA00009772"/>
    </source>
</evidence>
<keyword evidence="12" id="KW-1185">Reference proteome</keyword>
<keyword evidence="11" id="KW-0282">Flagellum</keyword>
<organism evidence="11 12">
    <name type="scientific">Halotalea alkalilenta</name>
    <dbReference type="NCBI Taxonomy" id="376489"/>
    <lineage>
        <taxon>Bacteria</taxon>
        <taxon>Pseudomonadati</taxon>
        <taxon>Pseudomonadota</taxon>
        <taxon>Gammaproteobacteria</taxon>
        <taxon>Oceanospirillales</taxon>
        <taxon>Halomonadaceae</taxon>
        <taxon>Halotalea</taxon>
    </lineage>
</organism>